<keyword evidence="2" id="KW-0472">Membrane</keyword>
<dbReference type="EMBL" id="GBEZ01005033">
    <property type="protein sequence ID" value="JAC80235.1"/>
    <property type="molecule type" value="Transcribed_RNA"/>
</dbReference>
<organism evidence="2">
    <name type="scientific">Tetraselmis sp. GSL018</name>
    <dbReference type="NCBI Taxonomy" id="582737"/>
    <lineage>
        <taxon>Eukaryota</taxon>
        <taxon>Viridiplantae</taxon>
        <taxon>Chlorophyta</taxon>
        <taxon>core chlorophytes</taxon>
        <taxon>Chlorodendrophyceae</taxon>
        <taxon>Chlorodendrales</taxon>
        <taxon>Chlorodendraceae</taxon>
        <taxon>Tetraselmis</taxon>
    </lineage>
</organism>
<name>A0A061SBH6_9CHLO</name>
<accession>A0A061SBH6</accession>
<keyword evidence="2" id="KW-0812">Transmembrane</keyword>
<gene>
    <name evidence="2" type="ORF">TSPGSL018_10750</name>
</gene>
<protein>
    <submittedName>
        <fullName evidence="2">Transmembrane protein 216</fullName>
    </submittedName>
</protein>
<feature type="region of interest" description="Disordered" evidence="1">
    <location>
        <begin position="49"/>
        <end position="97"/>
    </location>
</feature>
<sequence length="97" mass="10619">MVLFGLILSLPLVALHIYYMLFQTFVLRLELLLNATSLFFIGMQSSTSVAGDDERLQARSGVQPRLKTGRFPPSPPDRPSDLSADPWIRLSSAAAGA</sequence>
<evidence type="ECO:0000256" key="1">
    <source>
        <dbReference type="SAM" id="MobiDB-lite"/>
    </source>
</evidence>
<dbReference type="AlphaFoldDB" id="A0A061SBH6"/>
<reference evidence="2" key="1">
    <citation type="submission" date="2014-05" db="EMBL/GenBank/DDBJ databases">
        <title>The transcriptome of the halophilic microalga Tetraselmis sp. GSL018 isolated from the Great Salt Lake, Utah.</title>
        <authorList>
            <person name="Jinkerson R.E."/>
            <person name="D'Adamo S."/>
            <person name="Posewitz M.C."/>
        </authorList>
    </citation>
    <scope>NUCLEOTIDE SEQUENCE</scope>
    <source>
        <strain evidence="2">GSL018</strain>
    </source>
</reference>
<feature type="non-terminal residue" evidence="2">
    <location>
        <position position="97"/>
    </location>
</feature>
<evidence type="ECO:0000313" key="2">
    <source>
        <dbReference type="EMBL" id="JAC80235.1"/>
    </source>
</evidence>
<proteinExistence type="predicted"/>